<proteinExistence type="predicted"/>
<keyword evidence="1" id="KW-0812">Transmembrane</keyword>
<dbReference type="EMBL" id="CADCVC010000072">
    <property type="protein sequence ID" value="CAA9435218.1"/>
    <property type="molecule type" value="Genomic_DNA"/>
</dbReference>
<protein>
    <submittedName>
        <fullName evidence="2">Uncharacterized protein</fullName>
    </submittedName>
</protein>
<keyword evidence="1" id="KW-1133">Transmembrane helix</keyword>
<name>A0A6J4Q5A8_9ACTN</name>
<feature type="transmembrane region" description="Helical" evidence="1">
    <location>
        <begin position="20"/>
        <end position="38"/>
    </location>
</feature>
<evidence type="ECO:0000256" key="1">
    <source>
        <dbReference type="SAM" id="Phobius"/>
    </source>
</evidence>
<sequence length="51" mass="5590">MPRPFFSLGVLSLSSRPGFLVGPLCAFLLMLLFGEGSSRSYRPKTLLKVVC</sequence>
<reference evidence="2" key="1">
    <citation type="submission" date="2020-02" db="EMBL/GenBank/DDBJ databases">
        <authorList>
            <person name="Meier V. D."/>
        </authorList>
    </citation>
    <scope>NUCLEOTIDE SEQUENCE</scope>
    <source>
        <strain evidence="2">AVDCRST_MAG80</strain>
    </source>
</reference>
<keyword evidence="1" id="KW-0472">Membrane</keyword>
<evidence type="ECO:0000313" key="2">
    <source>
        <dbReference type="EMBL" id="CAA9435218.1"/>
    </source>
</evidence>
<dbReference type="AlphaFoldDB" id="A0A6J4Q5A8"/>
<organism evidence="2">
    <name type="scientific">uncultured Rubrobacteraceae bacterium</name>
    <dbReference type="NCBI Taxonomy" id="349277"/>
    <lineage>
        <taxon>Bacteria</taxon>
        <taxon>Bacillati</taxon>
        <taxon>Actinomycetota</taxon>
        <taxon>Rubrobacteria</taxon>
        <taxon>Rubrobacterales</taxon>
        <taxon>Rubrobacteraceae</taxon>
        <taxon>environmental samples</taxon>
    </lineage>
</organism>
<gene>
    <name evidence="2" type="ORF">AVDCRST_MAG80-860</name>
</gene>
<accession>A0A6J4Q5A8</accession>